<evidence type="ECO:0000313" key="1">
    <source>
        <dbReference type="EMBL" id="MEK8053205.1"/>
    </source>
</evidence>
<evidence type="ECO:0000313" key="2">
    <source>
        <dbReference type="Proteomes" id="UP001365405"/>
    </source>
</evidence>
<dbReference type="Pfam" id="PF12091">
    <property type="entry name" value="DUF3567"/>
    <property type="match status" value="1"/>
</dbReference>
<organism evidence="1 2">
    <name type="scientific">Pseudaquabacterium inlustre</name>
    <dbReference type="NCBI Taxonomy" id="2984192"/>
    <lineage>
        <taxon>Bacteria</taxon>
        <taxon>Pseudomonadati</taxon>
        <taxon>Pseudomonadota</taxon>
        <taxon>Betaproteobacteria</taxon>
        <taxon>Burkholderiales</taxon>
        <taxon>Sphaerotilaceae</taxon>
        <taxon>Pseudaquabacterium</taxon>
    </lineage>
</organism>
<proteinExistence type="predicted"/>
<gene>
    <name evidence="1" type="ORF">AACH10_23320</name>
</gene>
<comment type="caution">
    <text evidence="1">The sequence shown here is derived from an EMBL/GenBank/DDBJ whole genome shotgun (WGS) entry which is preliminary data.</text>
</comment>
<name>A0ABU9CR21_9BURK</name>
<protein>
    <submittedName>
        <fullName evidence="1">DUF3567 domain-containing protein</fullName>
    </submittedName>
</protein>
<dbReference type="Proteomes" id="UP001365405">
    <property type="component" value="Unassembled WGS sequence"/>
</dbReference>
<dbReference type="EMBL" id="JBBUTH010000011">
    <property type="protein sequence ID" value="MEK8053205.1"/>
    <property type="molecule type" value="Genomic_DNA"/>
</dbReference>
<accession>A0ABU9CR21</accession>
<reference evidence="1 2" key="1">
    <citation type="submission" date="2024-04" db="EMBL/GenBank/DDBJ databases">
        <title>Novel species of the genus Ideonella isolated from streams.</title>
        <authorList>
            <person name="Lu H."/>
        </authorList>
    </citation>
    <scope>NUCLEOTIDE SEQUENCE [LARGE SCALE GENOMIC DNA]</scope>
    <source>
        <strain evidence="1 2">DXS22W</strain>
    </source>
</reference>
<keyword evidence="2" id="KW-1185">Reference proteome</keyword>
<sequence>MQMLYNSDHFVVVAFDLTAGTQLTIGNDAAEAAAPAGAEAEASPPVVEQAKVPAAPRLGGYEIVDKQARKEIFIQGAVAASFQQGVQALVEAGPDAEALDAYIGSFTTLAQHPVVVH</sequence>
<dbReference type="RefSeq" id="WP_341412949.1">
    <property type="nucleotide sequence ID" value="NZ_JBBUTH010000011.1"/>
</dbReference>
<dbReference type="InterPro" id="IPR021951">
    <property type="entry name" value="DUF3567"/>
</dbReference>